<name>A0A177HPX2_9ACTN</name>
<evidence type="ECO:0000259" key="2">
    <source>
        <dbReference type="Pfam" id="PF13406"/>
    </source>
</evidence>
<dbReference type="Gene3D" id="1.10.530.10">
    <property type="match status" value="1"/>
</dbReference>
<dbReference type="GO" id="GO:0009253">
    <property type="term" value="P:peptidoglycan catabolic process"/>
    <property type="evidence" value="ECO:0007669"/>
    <property type="project" value="TreeGrafter"/>
</dbReference>
<dbReference type="RefSeq" id="WP_067278921.1">
    <property type="nucleotide sequence ID" value="NZ_LOHS01000084.1"/>
</dbReference>
<accession>A0A177HPX2</accession>
<protein>
    <recommendedName>
        <fullName evidence="2">Transglycosylase SLT domain-containing protein</fullName>
    </recommendedName>
</protein>
<keyword evidence="4" id="KW-1185">Reference proteome</keyword>
<dbReference type="InterPro" id="IPR043426">
    <property type="entry name" value="MltB-like"/>
</dbReference>
<dbReference type="PATRIC" id="fig|1716141.3.peg.3897"/>
<sequence>MDGAVERKAGVLVSRPGTQRRSLLWNQVIAGVVAVGATGGMATACVWQLAGQTPALAASEPSAAWDRGGGSPPLYPEPPVEVPETRPVPWKTDDGDGDSPKAAGTPLPAMHGIPGRVLAAYRNAVSMLAGSQPECGLELPLLAAIGRVESGHARGGDLDAGGRTRSPILGPRLDGSPGVMAIRDTDGGAYDGDTVWDRAVGPAQFIPSTWRRWGSDGNSDGATDPHQVDDAWLAAGRYLCAAGGDLRQAEGVRRAVLAYNHSEAYLRLVLSWMRVYTANIVPGAAVPNTSSQSTAPSPRPEPEPERSSGPREPGPSSPSGQPSSPPKDGSSHLPPWDDDQPTPTRPGTPPSPSPLADLPDSLNRSLPVGR</sequence>
<feature type="compositionally biased region" description="Pro residues" evidence="1">
    <location>
        <begin position="343"/>
        <end position="353"/>
    </location>
</feature>
<feature type="region of interest" description="Disordered" evidence="1">
    <location>
        <begin position="60"/>
        <end position="108"/>
    </location>
</feature>
<dbReference type="InterPro" id="IPR031304">
    <property type="entry name" value="SLT_2"/>
</dbReference>
<evidence type="ECO:0000313" key="4">
    <source>
        <dbReference type="Proteomes" id="UP000077381"/>
    </source>
</evidence>
<gene>
    <name evidence="3" type="ORF">STSP_37090</name>
</gene>
<dbReference type="InterPro" id="IPR023346">
    <property type="entry name" value="Lysozyme-like_dom_sf"/>
</dbReference>
<feature type="domain" description="Transglycosylase SLT" evidence="2">
    <location>
        <begin position="196"/>
        <end position="243"/>
    </location>
</feature>
<organism evidence="3 4">
    <name type="scientific">Streptomyces jeddahensis</name>
    <dbReference type="NCBI Taxonomy" id="1716141"/>
    <lineage>
        <taxon>Bacteria</taxon>
        <taxon>Bacillati</taxon>
        <taxon>Actinomycetota</taxon>
        <taxon>Actinomycetes</taxon>
        <taxon>Kitasatosporales</taxon>
        <taxon>Streptomycetaceae</taxon>
        <taxon>Streptomyces</taxon>
    </lineage>
</organism>
<proteinExistence type="predicted"/>
<dbReference type="SUPFAM" id="SSF53955">
    <property type="entry name" value="Lysozyme-like"/>
    <property type="match status" value="1"/>
</dbReference>
<evidence type="ECO:0000313" key="3">
    <source>
        <dbReference type="EMBL" id="OAH13062.1"/>
    </source>
</evidence>
<dbReference type="AlphaFoldDB" id="A0A177HPX2"/>
<feature type="region of interest" description="Disordered" evidence="1">
    <location>
        <begin position="284"/>
        <end position="370"/>
    </location>
</feature>
<dbReference type="CDD" id="cd13399">
    <property type="entry name" value="Slt35-like"/>
    <property type="match status" value="1"/>
</dbReference>
<dbReference type="Proteomes" id="UP000077381">
    <property type="component" value="Unassembled WGS sequence"/>
</dbReference>
<dbReference type="PANTHER" id="PTHR30163:SF8">
    <property type="entry name" value="LYTIC MUREIN TRANSGLYCOSYLASE"/>
    <property type="match status" value="1"/>
</dbReference>
<dbReference type="STRING" id="1716141.STSP_37090"/>
<dbReference type="GO" id="GO:0008933">
    <property type="term" value="F:peptidoglycan lytic transglycosylase activity"/>
    <property type="evidence" value="ECO:0007669"/>
    <property type="project" value="TreeGrafter"/>
</dbReference>
<evidence type="ECO:0000256" key="1">
    <source>
        <dbReference type="SAM" id="MobiDB-lite"/>
    </source>
</evidence>
<dbReference type="Pfam" id="PF13406">
    <property type="entry name" value="SLT_2"/>
    <property type="match status" value="1"/>
</dbReference>
<dbReference type="EMBL" id="LOHS01000084">
    <property type="protein sequence ID" value="OAH13062.1"/>
    <property type="molecule type" value="Genomic_DNA"/>
</dbReference>
<comment type="caution">
    <text evidence="3">The sequence shown here is derived from an EMBL/GenBank/DDBJ whole genome shotgun (WGS) entry which is preliminary data.</text>
</comment>
<feature type="region of interest" description="Disordered" evidence="1">
    <location>
        <begin position="155"/>
        <end position="177"/>
    </location>
</feature>
<feature type="compositionally biased region" description="Basic and acidic residues" evidence="1">
    <location>
        <begin position="300"/>
        <end position="309"/>
    </location>
</feature>
<reference evidence="3 4" key="1">
    <citation type="submission" date="2015-12" db="EMBL/GenBank/DDBJ databases">
        <title>Genome sequence of Streptomyces sp. G25.</title>
        <authorList>
            <person name="Poehlein A."/>
            <person name="Roettig A."/>
            <person name="Hiessl S."/>
            <person name="Hauschild P."/>
            <person name="Schauer J."/>
            <person name="Madkour M.H."/>
            <person name="Al-Ansari A.M."/>
            <person name="Almakishah N.H."/>
            <person name="Steinbuechel A."/>
            <person name="Daniel R."/>
        </authorList>
    </citation>
    <scope>NUCLEOTIDE SEQUENCE [LARGE SCALE GENOMIC DNA]</scope>
    <source>
        <strain evidence="4">G25(2015)</strain>
    </source>
</reference>
<dbReference type="PANTHER" id="PTHR30163">
    <property type="entry name" value="MEMBRANE-BOUND LYTIC MUREIN TRANSGLYCOSYLASE B"/>
    <property type="match status" value="1"/>
</dbReference>